<evidence type="ECO:0000256" key="3">
    <source>
        <dbReference type="ARBA" id="ARBA00012752"/>
    </source>
</evidence>
<dbReference type="InterPro" id="IPR011682">
    <property type="entry name" value="Glyco_hydro_38_C"/>
</dbReference>
<dbReference type="GO" id="GO:0030246">
    <property type="term" value="F:carbohydrate binding"/>
    <property type="evidence" value="ECO:0007669"/>
    <property type="project" value="InterPro"/>
</dbReference>
<dbReference type="Pfam" id="PF22907">
    <property type="entry name" value="Ams1-like_1st"/>
    <property type="match status" value="1"/>
</dbReference>
<proteinExistence type="inferred from homology"/>
<dbReference type="RefSeq" id="XP_052943407.1">
    <property type="nucleotide sequence ID" value="XM_053085748.1"/>
</dbReference>
<dbReference type="Pfam" id="PF01074">
    <property type="entry name" value="Glyco_hydro_38N"/>
    <property type="match status" value="1"/>
</dbReference>
<dbReference type="PANTHER" id="PTHR46017">
    <property type="entry name" value="ALPHA-MANNOSIDASE 2C1"/>
    <property type="match status" value="1"/>
</dbReference>
<organism evidence="11 12">
    <name type="scientific">Dioszegia hungarica</name>
    <dbReference type="NCBI Taxonomy" id="4972"/>
    <lineage>
        <taxon>Eukaryota</taxon>
        <taxon>Fungi</taxon>
        <taxon>Dikarya</taxon>
        <taxon>Basidiomycota</taxon>
        <taxon>Agaricomycotina</taxon>
        <taxon>Tremellomycetes</taxon>
        <taxon>Tremellales</taxon>
        <taxon>Bulleribasidiaceae</taxon>
        <taxon>Dioszegia</taxon>
    </lineage>
</organism>
<reference evidence="11" key="1">
    <citation type="journal article" date="2022" name="G3 (Bethesda)">
        <title>High quality genome of the basidiomycete yeast Dioszegia hungarica PDD-24b-2 isolated from cloud water.</title>
        <authorList>
            <person name="Jarrige D."/>
            <person name="Haridas S."/>
            <person name="Bleykasten-Grosshans C."/>
            <person name="Joly M."/>
            <person name="Nadalig T."/>
            <person name="Sancelme M."/>
            <person name="Vuilleumier S."/>
            <person name="Grigoriev I.V."/>
            <person name="Amato P."/>
            <person name="Bringel F."/>
        </authorList>
    </citation>
    <scope>NUCLEOTIDE SEQUENCE</scope>
    <source>
        <strain evidence="11">PDD-24b-2</strain>
    </source>
</reference>
<dbReference type="GO" id="GO:0009313">
    <property type="term" value="P:oligosaccharide catabolic process"/>
    <property type="evidence" value="ECO:0007669"/>
    <property type="project" value="TreeGrafter"/>
</dbReference>
<dbReference type="SMART" id="SM00872">
    <property type="entry name" value="Alpha-mann_mid"/>
    <property type="match status" value="1"/>
</dbReference>
<dbReference type="FunFam" id="2.70.98.30:FF:000001">
    <property type="entry name" value="alpha-mannosidase 2C1 isoform X2"/>
    <property type="match status" value="1"/>
</dbReference>
<dbReference type="InterPro" id="IPR028995">
    <property type="entry name" value="Glyco_hydro_57/38_cen_sf"/>
</dbReference>
<evidence type="ECO:0000256" key="9">
    <source>
        <dbReference type="SAM" id="MobiDB-lite"/>
    </source>
</evidence>
<comment type="catalytic activity">
    <reaction evidence="1">
        <text>Hydrolysis of terminal, non-reducing alpha-D-mannose residues in alpha-D-mannosides.</text>
        <dbReference type="EC" id="3.2.1.24"/>
    </reaction>
</comment>
<dbReference type="GO" id="GO:0004559">
    <property type="term" value="F:alpha-mannosidase activity"/>
    <property type="evidence" value="ECO:0007669"/>
    <property type="project" value="UniProtKB-EC"/>
</dbReference>
<dbReference type="Pfam" id="PF07748">
    <property type="entry name" value="Glyco_hydro_38C"/>
    <property type="match status" value="1"/>
</dbReference>
<feature type="compositionally biased region" description="Basic and acidic residues" evidence="9">
    <location>
        <begin position="12"/>
        <end position="27"/>
    </location>
</feature>
<dbReference type="GO" id="GO:0000329">
    <property type="term" value="C:fungal-type vacuole membrane"/>
    <property type="evidence" value="ECO:0007669"/>
    <property type="project" value="TreeGrafter"/>
</dbReference>
<dbReference type="SUPFAM" id="SSF88713">
    <property type="entry name" value="Glycoside hydrolase/deacetylase"/>
    <property type="match status" value="1"/>
</dbReference>
<evidence type="ECO:0000256" key="4">
    <source>
        <dbReference type="ARBA" id="ARBA00022723"/>
    </source>
</evidence>
<dbReference type="Gene3D" id="3.20.110.10">
    <property type="entry name" value="Glycoside hydrolase 38, N terminal domain"/>
    <property type="match status" value="1"/>
</dbReference>
<evidence type="ECO:0000256" key="5">
    <source>
        <dbReference type="ARBA" id="ARBA00022801"/>
    </source>
</evidence>
<name>A0AA38LRZ4_9TREE</name>
<evidence type="ECO:0000256" key="8">
    <source>
        <dbReference type="ARBA" id="ARBA00071615"/>
    </source>
</evidence>
<dbReference type="InterPro" id="IPR027291">
    <property type="entry name" value="Glyco_hydro_38_N_sf"/>
</dbReference>
<feature type="domain" description="Glycoside hydrolase family 38 central" evidence="10">
    <location>
        <begin position="563"/>
        <end position="642"/>
    </location>
</feature>
<evidence type="ECO:0000256" key="2">
    <source>
        <dbReference type="ARBA" id="ARBA00009792"/>
    </source>
</evidence>
<dbReference type="InterPro" id="IPR011330">
    <property type="entry name" value="Glyco_hydro/deAcase_b/a-brl"/>
</dbReference>
<dbReference type="SUPFAM" id="SSF88688">
    <property type="entry name" value="Families 57/38 glycoside transferase middle domain"/>
    <property type="match status" value="1"/>
</dbReference>
<dbReference type="Gene3D" id="1.20.1270.50">
    <property type="entry name" value="Glycoside hydrolase family 38, central domain"/>
    <property type="match status" value="1"/>
</dbReference>
<evidence type="ECO:0000313" key="12">
    <source>
        <dbReference type="Proteomes" id="UP001164286"/>
    </source>
</evidence>
<dbReference type="InterPro" id="IPR037094">
    <property type="entry name" value="Glyco_hydro_38_cen_sf"/>
</dbReference>
<dbReference type="InterPro" id="IPR054723">
    <property type="entry name" value="Ams1-like_N"/>
</dbReference>
<dbReference type="EC" id="3.2.1.24" evidence="3"/>
<dbReference type="Proteomes" id="UP001164286">
    <property type="component" value="Unassembled WGS sequence"/>
</dbReference>
<protein>
    <recommendedName>
        <fullName evidence="8">Alpha-mannosidase</fullName>
        <ecNumber evidence="3">3.2.1.24</ecNumber>
    </recommendedName>
</protein>
<evidence type="ECO:0000313" key="11">
    <source>
        <dbReference type="EMBL" id="KAI9633630.1"/>
    </source>
</evidence>
<dbReference type="InterPro" id="IPR041147">
    <property type="entry name" value="GH38_C"/>
</dbReference>
<dbReference type="SUPFAM" id="SSF74650">
    <property type="entry name" value="Galactose mutarotase-like"/>
    <property type="match status" value="1"/>
</dbReference>
<comment type="caution">
    <text evidence="11">The sequence shown here is derived from an EMBL/GenBank/DDBJ whole genome shotgun (WGS) entry which is preliminary data.</text>
</comment>
<dbReference type="InterPro" id="IPR015341">
    <property type="entry name" value="Glyco_hydro_38_cen"/>
</dbReference>
<dbReference type="InterPro" id="IPR011013">
    <property type="entry name" value="Gal_mutarotase_sf_dom"/>
</dbReference>
<gene>
    <name evidence="11" type="ORF">MKK02DRAFT_17181</name>
</gene>
<dbReference type="GO" id="GO:0046872">
    <property type="term" value="F:metal ion binding"/>
    <property type="evidence" value="ECO:0007669"/>
    <property type="project" value="UniProtKB-KW"/>
</dbReference>
<dbReference type="GeneID" id="77724949"/>
<comment type="similarity">
    <text evidence="2">Belongs to the glycosyl hydrolase 38 family.</text>
</comment>
<keyword evidence="5" id="KW-0378">Hydrolase</keyword>
<dbReference type="FunFam" id="1.20.1270.50:FF:000004">
    <property type="entry name" value="alpha-mannosidase 2C1 isoform X1"/>
    <property type="match status" value="1"/>
</dbReference>
<evidence type="ECO:0000256" key="1">
    <source>
        <dbReference type="ARBA" id="ARBA00000365"/>
    </source>
</evidence>
<feature type="region of interest" description="Disordered" evidence="9">
    <location>
        <begin position="1"/>
        <end position="29"/>
    </location>
</feature>
<keyword evidence="6" id="KW-0326">Glycosidase</keyword>
<keyword evidence="12" id="KW-1185">Reference proteome</keyword>
<dbReference type="FunFam" id="3.20.110.10:FF:000002">
    <property type="entry name" value="alpha-mannosidase 2C1 isoform X1"/>
    <property type="match status" value="1"/>
</dbReference>
<sequence>MAARNSPAQSDGAKKERYPQLNHEARPRHLGSVEGRLNQFIGGHYAGVNLSALHFADRKDDPSHVSLSVWSAPGRSKPSFAEAKRQTYKATKKGEQFGPSWTNHWFKIALHIPKEWEGYERVQFEFDCSGEAMVFTTDGDPIHGLTGGWGEDRRVEFIIPPSARKAGVAHFYIEASCNGMFGIDNMAPPDQNRYYKLNSADLVVPNMEAWHLMWDFQTLHQTMRELPDDTPLRNRCLHVANEIMNVFQEGSLESVTKCRKVAEEILGEAWEKEIGKESKKAAKERGALWGVGHCHIDTAWLWPFSVTQQKSARSWSTQIDLMDRYPEHRFSATQAQQFKWTEQLYPSLFARIKERVAEGSFQPTGATWVEMDCNMPSGEALVRQFLYGQRYYHSRFGFKCKTFVLPDTFGYSSQLPQIARLAGCDNFFTQKLSWNNDNDFPNSTFNWVGLDSSQILTHMTPVNNYNSQCNMEDIRRGMTGNKNMEVTSQALLLYGNGDGGGGPTPPMLEKLRRARAIGKHPSAGGQIPLVHMGGSMDEFYAAIRDETKDARLLPNWRGELYAEFHRGTYTTHASIKKGNRKGEILLREAEHAATMASIASAPYHYPQKKLDAAWEDLLLCQFHDVLPGSGIGMIYEDAEERYANVQKIGAEVLKSAYDVLYPGSKAIEEGISGMDLFAINTLPGVPRLEVMEVAGKAGVVAQRGASGKGYVLVQAQDGLGNVKALDGSVQGVKVQQIGESLIMSNGTLKMEMKEGRIVSVYDAQADKEIIPEGQSGGLVIMEDHPNAWDAWDVDQFHLEKQTHLSFGSASIVESGPLRGVIGTSLRIGQSSIEVQIIMDAVPASLKADARSMIRFDAVVDWREKHKFLKFELPMTISAENATYDTQFGVVSRPTHRNTSWDNAKFEVCGHKFADLSEYGYGVAILNDCKYGYATEGNVMRLSLLRAPTEPDANCDMGTHAFSFAIYPHKGTFAESDVPIVAAAFNMPMQCNISDADRQDIASVAKRPPITLEGAPNVILETIKRGEDDEADGTFCIVLRMFEQYGGHARPTLKLRDLAIKKIQLVNLLEEPVHEIEVKSTTFAGETVHDVQLCFRGFEIKTVRVCLERRRKEKERRGSSGSWVKV</sequence>
<dbReference type="Pfam" id="PF09261">
    <property type="entry name" value="Alpha-mann_mid"/>
    <property type="match status" value="1"/>
</dbReference>
<keyword evidence="4" id="KW-0479">Metal-binding</keyword>
<dbReference type="EMBL" id="JAKWFO010000008">
    <property type="protein sequence ID" value="KAI9633630.1"/>
    <property type="molecule type" value="Genomic_DNA"/>
</dbReference>
<accession>A0AA38LRZ4</accession>
<dbReference type="InterPro" id="IPR000602">
    <property type="entry name" value="Glyco_hydro_38_N"/>
</dbReference>
<dbReference type="GO" id="GO:0006013">
    <property type="term" value="P:mannose metabolic process"/>
    <property type="evidence" value="ECO:0007669"/>
    <property type="project" value="InterPro"/>
</dbReference>
<dbReference type="PANTHER" id="PTHR46017:SF1">
    <property type="entry name" value="ALPHA-MANNOSIDASE 2C1"/>
    <property type="match status" value="1"/>
</dbReference>
<comment type="function">
    <text evidence="7">Degrades free oligosaccharides in the vacuole.</text>
</comment>
<evidence type="ECO:0000256" key="6">
    <source>
        <dbReference type="ARBA" id="ARBA00023295"/>
    </source>
</evidence>
<evidence type="ECO:0000256" key="7">
    <source>
        <dbReference type="ARBA" id="ARBA00054985"/>
    </source>
</evidence>
<evidence type="ECO:0000259" key="10">
    <source>
        <dbReference type="SMART" id="SM00872"/>
    </source>
</evidence>
<dbReference type="AlphaFoldDB" id="A0AA38LRZ4"/>
<dbReference type="Pfam" id="PF17677">
    <property type="entry name" value="Glyco_hydro38C2"/>
    <property type="match status" value="1"/>
</dbReference>
<dbReference type="Gene3D" id="2.70.98.30">
    <property type="entry name" value="Golgi alpha-mannosidase II, domain 4"/>
    <property type="match status" value="1"/>
</dbReference>